<sequence>MSCCNLLLITDLDIQETLLRICASTISAGRWSLPPGKHMETFVDKQQHLMLICSPSNTYTRIPTCDQVYESLHHMPTCCKPNRQLNYDGQRNYSGAF</sequence>
<gene>
    <name evidence="1" type="ORF">EVAR_101386_1</name>
</gene>
<protein>
    <submittedName>
        <fullName evidence="1">Uncharacterized protein</fullName>
    </submittedName>
</protein>
<evidence type="ECO:0000313" key="2">
    <source>
        <dbReference type="Proteomes" id="UP000299102"/>
    </source>
</evidence>
<accession>A0A4C1STA2</accession>
<reference evidence="1 2" key="1">
    <citation type="journal article" date="2019" name="Commun. Biol.">
        <title>The bagworm genome reveals a unique fibroin gene that provides high tensile strength.</title>
        <authorList>
            <person name="Kono N."/>
            <person name="Nakamura H."/>
            <person name="Ohtoshi R."/>
            <person name="Tomita M."/>
            <person name="Numata K."/>
            <person name="Arakawa K."/>
        </authorList>
    </citation>
    <scope>NUCLEOTIDE SEQUENCE [LARGE SCALE GENOMIC DNA]</scope>
</reference>
<dbReference type="EMBL" id="BGZK01003778">
    <property type="protein sequence ID" value="GBP04488.1"/>
    <property type="molecule type" value="Genomic_DNA"/>
</dbReference>
<dbReference type="Proteomes" id="UP000299102">
    <property type="component" value="Unassembled WGS sequence"/>
</dbReference>
<organism evidence="1 2">
    <name type="scientific">Eumeta variegata</name>
    <name type="common">Bagworm moth</name>
    <name type="synonym">Eumeta japonica</name>
    <dbReference type="NCBI Taxonomy" id="151549"/>
    <lineage>
        <taxon>Eukaryota</taxon>
        <taxon>Metazoa</taxon>
        <taxon>Ecdysozoa</taxon>
        <taxon>Arthropoda</taxon>
        <taxon>Hexapoda</taxon>
        <taxon>Insecta</taxon>
        <taxon>Pterygota</taxon>
        <taxon>Neoptera</taxon>
        <taxon>Endopterygota</taxon>
        <taxon>Lepidoptera</taxon>
        <taxon>Glossata</taxon>
        <taxon>Ditrysia</taxon>
        <taxon>Tineoidea</taxon>
        <taxon>Psychidae</taxon>
        <taxon>Oiketicinae</taxon>
        <taxon>Eumeta</taxon>
    </lineage>
</organism>
<dbReference type="AlphaFoldDB" id="A0A4C1STA2"/>
<keyword evidence="2" id="KW-1185">Reference proteome</keyword>
<comment type="caution">
    <text evidence="1">The sequence shown here is derived from an EMBL/GenBank/DDBJ whole genome shotgun (WGS) entry which is preliminary data.</text>
</comment>
<proteinExistence type="predicted"/>
<name>A0A4C1STA2_EUMVA</name>
<evidence type="ECO:0000313" key="1">
    <source>
        <dbReference type="EMBL" id="GBP04488.1"/>
    </source>
</evidence>